<dbReference type="Pfam" id="PF13358">
    <property type="entry name" value="DDE_3"/>
    <property type="match status" value="1"/>
</dbReference>
<dbReference type="OrthoDB" id="2193888at2759"/>
<dbReference type="OMA" id="DSIPHRF"/>
<dbReference type="Proteomes" id="UP000009082">
    <property type="component" value="Unassembled WGS sequence"/>
</dbReference>
<feature type="domain" description="Tc1-like transposase DDE" evidence="1">
    <location>
        <begin position="39"/>
        <end position="83"/>
    </location>
</feature>
<evidence type="ECO:0000313" key="2">
    <source>
        <dbReference type="EMBL" id="EEQ81581.1"/>
    </source>
</evidence>
<dbReference type="VEuPathDB" id="MicrosporidiaDB:NCER_101934"/>
<dbReference type="AlphaFoldDB" id="C4VB21"/>
<evidence type="ECO:0000313" key="3">
    <source>
        <dbReference type="Proteomes" id="UP000009082"/>
    </source>
</evidence>
<gene>
    <name evidence="2" type="ORF">NCER_101934</name>
</gene>
<accession>C4VB21</accession>
<name>C4VB21_VAIC1</name>
<dbReference type="HOGENOM" id="CLU_033666_12_4_1"/>
<dbReference type="STRING" id="578460.C4VB21"/>
<dbReference type="InParanoid" id="C4VB21"/>
<dbReference type="EMBL" id="ACOL01000359">
    <property type="protein sequence ID" value="EEQ81581.1"/>
    <property type="molecule type" value="Genomic_DNA"/>
</dbReference>
<dbReference type="InterPro" id="IPR038717">
    <property type="entry name" value="Tc1-like_DDE_dom"/>
</dbReference>
<sequence>MLNTKYVLSNNLPDSARLMGLQDYIFQQDNYPKHAAKLYFKSKQFKLLSWPAQSPDLTPIETLWAIIKQKLSQYRSKNLNELKEIILRKWQQISH</sequence>
<dbReference type="GO" id="GO:0003676">
    <property type="term" value="F:nucleic acid binding"/>
    <property type="evidence" value="ECO:0007669"/>
    <property type="project" value="InterPro"/>
</dbReference>
<dbReference type="Gene3D" id="3.30.420.10">
    <property type="entry name" value="Ribonuclease H-like superfamily/Ribonuclease H"/>
    <property type="match status" value="1"/>
</dbReference>
<organism evidence="3">
    <name type="scientific">Vairimorpha ceranae (strain BRL01)</name>
    <name type="common">Microsporidian parasite</name>
    <name type="synonym">Nosema ceranae</name>
    <dbReference type="NCBI Taxonomy" id="578460"/>
    <lineage>
        <taxon>Eukaryota</taxon>
        <taxon>Fungi</taxon>
        <taxon>Fungi incertae sedis</taxon>
        <taxon>Microsporidia</taxon>
        <taxon>Nosematidae</taxon>
        <taxon>Vairimorpha</taxon>
    </lineage>
</organism>
<dbReference type="InterPro" id="IPR036397">
    <property type="entry name" value="RNaseH_sf"/>
</dbReference>
<reference evidence="3" key="1">
    <citation type="journal article" date="2009" name="PLoS Pathog.">
        <title>Genomic analyses of the microsporidian Nosema ceranae, an emergent pathogen of honey bees.</title>
        <authorList>
            <person name="Cornman R.S."/>
            <person name="Chen Y.P."/>
            <person name="Schatz M.C."/>
            <person name="Street C."/>
            <person name="Zhao Y."/>
            <person name="Desany B."/>
            <person name="Egholm M."/>
            <person name="Hutchison S."/>
            <person name="Pettis J.S."/>
            <person name="Lipkin W.I."/>
            <person name="Evans J.D."/>
        </authorList>
    </citation>
    <scope>NUCLEOTIDE SEQUENCE [LARGE SCALE GENOMIC DNA]</scope>
    <source>
        <strain evidence="3">BRL01</strain>
    </source>
</reference>
<protein>
    <recommendedName>
        <fullName evidence="1">Tc1-like transposase DDE domain-containing protein</fullName>
    </recommendedName>
</protein>
<evidence type="ECO:0000259" key="1">
    <source>
        <dbReference type="Pfam" id="PF13358"/>
    </source>
</evidence>
<proteinExistence type="predicted"/>
<dbReference type="KEGG" id="nce:NCER_101934"/>